<dbReference type="InterPro" id="IPR038756">
    <property type="entry name" value="CheX-like"/>
</dbReference>
<dbReference type="CDD" id="cd17906">
    <property type="entry name" value="CheX"/>
    <property type="match status" value="1"/>
</dbReference>
<evidence type="ECO:0000256" key="1">
    <source>
        <dbReference type="ARBA" id="ARBA00022500"/>
    </source>
</evidence>
<evidence type="ECO:0000313" key="3">
    <source>
        <dbReference type="EMBL" id="UXD87225.1"/>
    </source>
</evidence>
<dbReference type="EMBL" id="CP054475">
    <property type="protein sequence ID" value="UXD87225.1"/>
    <property type="molecule type" value="Genomic_DNA"/>
</dbReference>
<proteinExistence type="predicted"/>
<dbReference type="SUPFAM" id="SSF103039">
    <property type="entry name" value="CheC-like"/>
    <property type="match status" value="1"/>
</dbReference>
<dbReference type="RefSeq" id="WP_260999148.1">
    <property type="nucleotide sequence ID" value="NZ_CP054475.1"/>
</dbReference>
<sequence>MNVEFINPFVETINNILATMASMSCEYGKPYLKEGRQPLGVVTGIIPMSGDSVRGSLAISFSAGAITRISSSMLGEAIAEVDETCHDLTGELTNMLSGGARKLLWEKGYDFEMAKPGVLSGAADIPHDVTGPVLVIPFETSAGPFFIEVALSSSLKRAVLNA</sequence>
<evidence type="ECO:0000313" key="4">
    <source>
        <dbReference type="Proteomes" id="UP001065322"/>
    </source>
</evidence>
<organism evidence="3 4">
    <name type="scientific">Thalassolituus hydrocarboniclasticus</name>
    <dbReference type="NCBI Taxonomy" id="2742796"/>
    <lineage>
        <taxon>Bacteria</taxon>
        <taxon>Pseudomonadati</taxon>
        <taxon>Pseudomonadota</taxon>
        <taxon>Gammaproteobacteria</taxon>
        <taxon>Oceanospirillales</taxon>
        <taxon>Oceanospirillaceae</taxon>
        <taxon>Thalassolituus</taxon>
    </lineage>
</organism>
<evidence type="ECO:0000259" key="2">
    <source>
        <dbReference type="Pfam" id="PF13690"/>
    </source>
</evidence>
<gene>
    <name evidence="3" type="ORF">HUF19_07185</name>
</gene>
<protein>
    <submittedName>
        <fullName evidence="3">Chemotaxis protein CheX</fullName>
    </submittedName>
</protein>
<accession>A0ABY6A979</accession>
<dbReference type="Proteomes" id="UP001065322">
    <property type="component" value="Chromosome"/>
</dbReference>
<dbReference type="PANTHER" id="PTHR39452:SF1">
    <property type="entry name" value="CHEY-P PHOSPHATASE CHEX"/>
    <property type="match status" value="1"/>
</dbReference>
<dbReference type="InterPro" id="IPR028976">
    <property type="entry name" value="CheC-like_sf"/>
</dbReference>
<dbReference type="Pfam" id="PF13690">
    <property type="entry name" value="CheX"/>
    <property type="match status" value="1"/>
</dbReference>
<feature type="domain" description="Chemotaxis phosphatase CheX-like" evidence="2">
    <location>
        <begin position="42"/>
        <end position="139"/>
    </location>
</feature>
<dbReference type="Gene3D" id="3.40.1550.10">
    <property type="entry name" value="CheC-like"/>
    <property type="match status" value="1"/>
</dbReference>
<keyword evidence="4" id="KW-1185">Reference proteome</keyword>
<dbReference type="InterPro" id="IPR028051">
    <property type="entry name" value="CheX-like_dom"/>
</dbReference>
<name>A0ABY6A979_9GAMM</name>
<dbReference type="PANTHER" id="PTHR39452">
    <property type="entry name" value="CHEY-P PHOSPHATASE CHEX"/>
    <property type="match status" value="1"/>
</dbReference>
<keyword evidence="1" id="KW-0145">Chemotaxis</keyword>
<reference evidence="4" key="1">
    <citation type="submission" date="2020-06" db="EMBL/GenBank/DDBJ databases">
        <title>Thalassolituus marinus alknpb1M-1, a hydrocarbon-degrading bacterium isolated from the deep-sea overlying water using an in-situ strategy from the South China Sea basin.</title>
        <authorList>
            <person name="Dong C."/>
            <person name="Chen Y."/>
            <person name="Shao Z."/>
        </authorList>
    </citation>
    <scope>NUCLEOTIDE SEQUENCE [LARGE SCALE GENOMIC DNA]</scope>
    <source>
        <strain evidence="4">alknpb1M-1</strain>
    </source>
</reference>